<dbReference type="InterPro" id="IPR008514">
    <property type="entry name" value="T6SS_Hcp"/>
</dbReference>
<evidence type="ECO:0000313" key="2">
    <source>
        <dbReference type="Proteomes" id="UP001217838"/>
    </source>
</evidence>
<dbReference type="RefSeq" id="WP_271999018.1">
    <property type="nucleotide sequence ID" value="NZ_JAQNDN010000007.1"/>
</dbReference>
<keyword evidence="2" id="KW-1185">Reference proteome</keyword>
<proteinExistence type="predicted"/>
<dbReference type="EMBL" id="JAQNDN010000007">
    <property type="protein sequence ID" value="MDC0669265.1"/>
    <property type="molecule type" value="Genomic_DNA"/>
</dbReference>
<dbReference type="SUPFAM" id="SSF141452">
    <property type="entry name" value="Hcp1-like"/>
    <property type="match status" value="1"/>
</dbReference>
<gene>
    <name evidence="1" type="primary">tssD</name>
    <name evidence="1" type="ORF">POL58_16045</name>
</gene>
<sequence length="163" mass="17874">MAENVYVKITANGKQLEGESTVKSKGREGLIECRQIHMGARTGIDRTGSKGTGSVLFDDFVIIKPIDKASALIYQALCQNETIELEAKFFRPSQADGKTEHFYSIIGTGGRIISISQSTADGMDPNSANEEPCETISLKFEAINFSYPTASLEYGYSRSQSDW</sequence>
<dbReference type="Gene3D" id="2.30.110.20">
    <property type="entry name" value="Hcp1-like"/>
    <property type="match status" value="1"/>
</dbReference>
<dbReference type="Pfam" id="PF05638">
    <property type="entry name" value="T6SS_HCP"/>
    <property type="match status" value="1"/>
</dbReference>
<dbReference type="InterPro" id="IPR036624">
    <property type="entry name" value="Hcp1-lik_sf"/>
</dbReference>
<protein>
    <submittedName>
        <fullName evidence="1">Type VI secretion system tube protein TssD</fullName>
    </submittedName>
</protein>
<name>A0ABT5B6H2_9BACT</name>
<evidence type="ECO:0000313" key="1">
    <source>
        <dbReference type="EMBL" id="MDC0669265.1"/>
    </source>
</evidence>
<comment type="caution">
    <text evidence="1">The sequence shown here is derived from an EMBL/GenBank/DDBJ whole genome shotgun (WGS) entry which is preliminary data.</text>
</comment>
<dbReference type="Proteomes" id="UP001217838">
    <property type="component" value="Unassembled WGS sequence"/>
</dbReference>
<reference evidence="1 2" key="1">
    <citation type="submission" date="2022-11" db="EMBL/GenBank/DDBJ databases">
        <title>Minimal conservation of predation-associated metabolite biosynthetic gene clusters underscores biosynthetic potential of Myxococcota including descriptions for ten novel species: Archangium lansinium sp. nov., Myxococcus landrumus sp. nov., Nannocystis bai.</title>
        <authorList>
            <person name="Ahearne A."/>
            <person name="Stevens C."/>
            <person name="Dowd S."/>
        </authorList>
    </citation>
    <scope>NUCLEOTIDE SEQUENCE [LARGE SCALE GENOMIC DNA]</scope>
    <source>
        <strain evidence="1 2">NCELM</strain>
    </source>
</reference>
<dbReference type="NCBIfam" id="TIGR03344">
    <property type="entry name" value="VI_effect_Hcp1"/>
    <property type="match status" value="1"/>
</dbReference>
<organism evidence="1 2">
    <name type="scientific">Nannocystis radixulma</name>
    <dbReference type="NCBI Taxonomy" id="2995305"/>
    <lineage>
        <taxon>Bacteria</taxon>
        <taxon>Pseudomonadati</taxon>
        <taxon>Myxococcota</taxon>
        <taxon>Polyangia</taxon>
        <taxon>Nannocystales</taxon>
        <taxon>Nannocystaceae</taxon>
        <taxon>Nannocystis</taxon>
    </lineage>
</organism>
<accession>A0ABT5B6H2</accession>